<dbReference type="EMBL" id="VICG01000007">
    <property type="protein sequence ID" value="KAA8570111.1"/>
    <property type="molecule type" value="Genomic_DNA"/>
</dbReference>
<evidence type="ECO:0000313" key="1">
    <source>
        <dbReference type="EMBL" id="KAA8570111.1"/>
    </source>
</evidence>
<comment type="caution">
    <text evidence="1">The sequence shown here is derived from an EMBL/GenBank/DDBJ whole genome shotgun (WGS) entry which is preliminary data.</text>
</comment>
<dbReference type="Proteomes" id="UP000322873">
    <property type="component" value="Unassembled WGS sequence"/>
</dbReference>
<protein>
    <submittedName>
        <fullName evidence="1">Uncharacterized protein</fullName>
    </submittedName>
</protein>
<sequence length="182" mass="20903">MDDVIYNKNDDTNIAMVINATLIDTYNGEDITVHAGQTWAYKFHIPHWPKGEDILLGRGEAELQVCMGYMLHGHLSINEGKDWTRTAFEVDDAVELCSAARIEDRAPEFRLSGLVLKIKDEWLTLGWERYDDDLGNFAWIYVKAKCPIATKDMLYKQYYVEGVMNGYDRMKDWVANTITVAP</sequence>
<gene>
    <name evidence="1" type="ORF">EYC84_002443</name>
</gene>
<dbReference type="OrthoDB" id="3445872at2759"/>
<keyword evidence="2" id="KW-1185">Reference proteome</keyword>
<name>A0A5M9JLF8_MONFR</name>
<proteinExistence type="predicted"/>
<dbReference type="AlphaFoldDB" id="A0A5M9JLF8"/>
<accession>A0A5M9JLF8</accession>
<dbReference type="VEuPathDB" id="FungiDB:MFRU_005g02510"/>
<reference evidence="1 2" key="1">
    <citation type="submission" date="2019-06" db="EMBL/GenBank/DDBJ databases">
        <title>Genome Sequence of the Brown Rot Fungal Pathogen Monilinia fructicola.</title>
        <authorList>
            <person name="De Miccolis Angelini R.M."/>
            <person name="Landi L."/>
            <person name="Abate D."/>
            <person name="Pollastro S."/>
            <person name="Romanazzi G."/>
            <person name="Faretra F."/>
        </authorList>
    </citation>
    <scope>NUCLEOTIDE SEQUENCE [LARGE SCALE GENOMIC DNA]</scope>
    <source>
        <strain evidence="1 2">Mfrc123</strain>
    </source>
</reference>
<organism evidence="1 2">
    <name type="scientific">Monilinia fructicola</name>
    <name type="common">Brown rot fungus</name>
    <name type="synonym">Ciboria fructicola</name>
    <dbReference type="NCBI Taxonomy" id="38448"/>
    <lineage>
        <taxon>Eukaryota</taxon>
        <taxon>Fungi</taxon>
        <taxon>Dikarya</taxon>
        <taxon>Ascomycota</taxon>
        <taxon>Pezizomycotina</taxon>
        <taxon>Leotiomycetes</taxon>
        <taxon>Helotiales</taxon>
        <taxon>Sclerotiniaceae</taxon>
        <taxon>Monilinia</taxon>
    </lineage>
</organism>
<evidence type="ECO:0000313" key="2">
    <source>
        <dbReference type="Proteomes" id="UP000322873"/>
    </source>
</evidence>